<evidence type="ECO:0000256" key="13">
    <source>
        <dbReference type="ARBA" id="ARBA00022989"/>
    </source>
</evidence>
<keyword evidence="16" id="KW-1015">Disulfide bond</keyword>
<dbReference type="GO" id="GO:0015012">
    <property type="term" value="P:heparan sulfate proteoglycan biosynthetic process"/>
    <property type="evidence" value="ECO:0007669"/>
    <property type="project" value="TreeGrafter"/>
</dbReference>
<keyword evidence="10" id="KW-0479">Metal-binding</keyword>
<reference evidence="21" key="1">
    <citation type="submission" date="2020-05" db="EMBL/GenBank/DDBJ databases">
        <title>Phylogenomic resolution of chytrid fungi.</title>
        <authorList>
            <person name="Stajich J.E."/>
            <person name="Amses K."/>
            <person name="Simmons R."/>
            <person name="Seto K."/>
            <person name="Myers J."/>
            <person name="Bonds A."/>
            <person name="Quandt C.A."/>
            <person name="Barry K."/>
            <person name="Liu P."/>
            <person name="Grigoriev I."/>
            <person name="Longcore J.E."/>
            <person name="James T.Y."/>
        </authorList>
    </citation>
    <scope>NUCLEOTIDE SEQUENCE</scope>
    <source>
        <strain evidence="21">JEL0476</strain>
    </source>
</reference>
<evidence type="ECO:0000256" key="8">
    <source>
        <dbReference type="ARBA" id="ARBA00022679"/>
    </source>
</evidence>
<dbReference type="InterPro" id="IPR043538">
    <property type="entry name" value="XYLT"/>
</dbReference>
<dbReference type="InterPro" id="IPR003406">
    <property type="entry name" value="Glyco_trans_14"/>
</dbReference>
<evidence type="ECO:0000256" key="14">
    <source>
        <dbReference type="ARBA" id="ARBA00023034"/>
    </source>
</evidence>
<comment type="subcellular location">
    <subcellularLocation>
        <location evidence="2">Endoplasmic reticulum membrane</location>
        <topology evidence="2">Single-pass type II membrane protein</topology>
    </subcellularLocation>
    <subcellularLocation>
        <location evidence="1">Golgi apparatus membrane</location>
        <topology evidence="1">Single-pass type II membrane protein</topology>
    </subcellularLocation>
</comment>
<comment type="catalytic activity">
    <reaction evidence="19">
        <text>UDP-alpha-D-xylose + L-seryl-[protein] = 3-O-(beta-D-xylosyl)-L-seryl-[protein] + UDP + H(+)</text>
        <dbReference type="Rhea" id="RHEA:50192"/>
        <dbReference type="Rhea" id="RHEA-COMP:9863"/>
        <dbReference type="Rhea" id="RHEA-COMP:12567"/>
        <dbReference type="ChEBI" id="CHEBI:15378"/>
        <dbReference type="ChEBI" id="CHEBI:29999"/>
        <dbReference type="ChEBI" id="CHEBI:57632"/>
        <dbReference type="ChEBI" id="CHEBI:58223"/>
        <dbReference type="ChEBI" id="CHEBI:132085"/>
        <dbReference type="EC" id="2.4.2.26"/>
    </reaction>
</comment>
<evidence type="ECO:0000256" key="7">
    <source>
        <dbReference type="ARBA" id="ARBA00022676"/>
    </source>
</evidence>
<keyword evidence="12" id="KW-0735">Signal-anchor</keyword>
<comment type="similarity">
    <text evidence="5">Belongs to the glycosyltransferase 14 family. XylT subfamily.</text>
</comment>
<sequence length="455" mass="52631">MLEKRKTSKRLLIFLLSIYFGYTYFQYFPSYNTQKFKIKSQPVAVKEKVNDDGLKIYNFNYCESFDGSVMNKSIYLNSGSSKYFYSPNPAAGTDIQIQSLTEEDLTQIIDSVAIEICQLMPLHLEFEKINFFSCFTALMGATGFSDISEDPILKELSNSHFYNWIQETPRNEMKSIFKLAYYITINRIEDIPNLKFLISAIYTPETIILIHVDEVSGTLLKILKEYVDILRSEQKSISIKSHGFKIHLKTSSVIKAQLLGFFELYDLGSWDYLINLSANDYPVKSSAGIYQILMQNSDKVWISYDKDEKMKSNLEVPCFAVSCFWGTRRVSKFLDQFPSTKNSPWGFFPRQFIKEIRNSKSLPMLLAWVENSWAPVESFLSILTLSNESAWKNRVINSNKRFKLGKNETFAQLKLEMASENAFFLEDVYINRNIEVKHFADNLQSKSVSQNLVEA</sequence>
<dbReference type="Proteomes" id="UP001211065">
    <property type="component" value="Unassembled WGS sequence"/>
</dbReference>
<evidence type="ECO:0000313" key="22">
    <source>
        <dbReference type="Proteomes" id="UP001211065"/>
    </source>
</evidence>
<evidence type="ECO:0000256" key="2">
    <source>
        <dbReference type="ARBA" id="ARBA00004648"/>
    </source>
</evidence>
<dbReference type="PANTHER" id="PTHR46025:SF3">
    <property type="entry name" value="XYLOSYLTRANSFERASE OXT"/>
    <property type="match status" value="1"/>
</dbReference>
<comment type="pathway">
    <text evidence="4">Glycan metabolism; heparan sulfate biosynthesis.</text>
</comment>
<dbReference type="PANTHER" id="PTHR46025">
    <property type="entry name" value="XYLOSYLTRANSFERASE OXT"/>
    <property type="match status" value="1"/>
</dbReference>
<dbReference type="GO" id="GO:0030158">
    <property type="term" value="F:protein xylosyltransferase activity"/>
    <property type="evidence" value="ECO:0007669"/>
    <property type="project" value="UniProtKB-EC"/>
</dbReference>
<keyword evidence="17" id="KW-0325">Glycoprotein</keyword>
<proteinExistence type="inferred from homology"/>
<evidence type="ECO:0000256" key="12">
    <source>
        <dbReference type="ARBA" id="ARBA00022968"/>
    </source>
</evidence>
<dbReference type="GO" id="GO:0005789">
    <property type="term" value="C:endoplasmic reticulum membrane"/>
    <property type="evidence" value="ECO:0007669"/>
    <property type="project" value="UniProtKB-SubCell"/>
</dbReference>
<keyword evidence="22" id="KW-1185">Reference proteome</keyword>
<keyword evidence="9 20" id="KW-0812">Transmembrane</keyword>
<dbReference type="GO" id="GO:0046872">
    <property type="term" value="F:metal ion binding"/>
    <property type="evidence" value="ECO:0007669"/>
    <property type="project" value="UniProtKB-KW"/>
</dbReference>
<dbReference type="EMBL" id="JADGJW010000135">
    <property type="protein sequence ID" value="KAJ3223321.1"/>
    <property type="molecule type" value="Genomic_DNA"/>
</dbReference>
<evidence type="ECO:0000256" key="18">
    <source>
        <dbReference type="ARBA" id="ARBA00042865"/>
    </source>
</evidence>
<protein>
    <recommendedName>
        <fullName evidence="6">protein xylosyltransferase</fullName>
        <ecNumber evidence="6">2.4.2.26</ecNumber>
    </recommendedName>
    <alternativeName>
        <fullName evidence="18">Peptide O-xylosyltransferase</fullName>
    </alternativeName>
</protein>
<comment type="pathway">
    <text evidence="3">Glycan metabolism; chondroitin sulfate biosynthesis.</text>
</comment>
<evidence type="ECO:0000256" key="20">
    <source>
        <dbReference type="SAM" id="Phobius"/>
    </source>
</evidence>
<keyword evidence="13 20" id="KW-1133">Transmembrane helix</keyword>
<dbReference type="AlphaFoldDB" id="A0AAD5XXA0"/>
<dbReference type="GO" id="GO:0000139">
    <property type="term" value="C:Golgi membrane"/>
    <property type="evidence" value="ECO:0007669"/>
    <property type="project" value="UniProtKB-SubCell"/>
</dbReference>
<evidence type="ECO:0000256" key="11">
    <source>
        <dbReference type="ARBA" id="ARBA00022824"/>
    </source>
</evidence>
<evidence type="ECO:0000256" key="16">
    <source>
        <dbReference type="ARBA" id="ARBA00023157"/>
    </source>
</evidence>
<dbReference type="Pfam" id="PF02485">
    <property type="entry name" value="Branch"/>
    <property type="match status" value="1"/>
</dbReference>
<keyword evidence="8" id="KW-0808">Transferase</keyword>
<accession>A0AAD5XXA0</accession>
<evidence type="ECO:0000256" key="1">
    <source>
        <dbReference type="ARBA" id="ARBA00004323"/>
    </source>
</evidence>
<keyword evidence="14" id="KW-0333">Golgi apparatus</keyword>
<evidence type="ECO:0000256" key="15">
    <source>
        <dbReference type="ARBA" id="ARBA00023136"/>
    </source>
</evidence>
<keyword evidence="7" id="KW-0328">Glycosyltransferase</keyword>
<evidence type="ECO:0000256" key="3">
    <source>
        <dbReference type="ARBA" id="ARBA00004840"/>
    </source>
</evidence>
<evidence type="ECO:0000256" key="10">
    <source>
        <dbReference type="ARBA" id="ARBA00022723"/>
    </source>
</evidence>
<evidence type="ECO:0000256" key="5">
    <source>
        <dbReference type="ARBA" id="ARBA00010195"/>
    </source>
</evidence>
<gene>
    <name evidence="21" type="ORF">HK099_001295</name>
</gene>
<name>A0AAD5XXA0_9FUNG</name>
<feature type="transmembrane region" description="Helical" evidence="20">
    <location>
        <begin position="12"/>
        <end position="29"/>
    </location>
</feature>
<comment type="caution">
    <text evidence="21">The sequence shown here is derived from an EMBL/GenBank/DDBJ whole genome shotgun (WGS) entry which is preliminary data.</text>
</comment>
<evidence type="ECO:0000256" key="17">
    <source>
        <dbReference type="ARBA" id="ARBA00023180"/>
    </source>
</evidence>
<evidence type="ECO:0000256" key="19">
    <source>
        <dbReference type="ARBA" id="ARBA00047847"/>
    </source>
</evidence>
<keyword evidence="15 20" id="KW-0472">Membrane</keyword>
<dbReference type="EC" id="2.4.2.26" evidence="6"/>
<dbReference type="GO" id="GO:0050650">
    <property type="term" value="P:chondroitin sulfate proteoglycan biosynthetic process"/>
    <property type="evidence" value="ECO:0007669"/>
    <property type="project" value="TreeGrafter"/>
</dbReference>
<keyword evidence="11" id="KW-0256">Endoplasmic reticulum</keyword>
<evidence type="ECO:0000256" key="6">
    <source>
        <dbReference type="ARBA" id="ARBA00011972"/>
    </source>
</evidence>
<evidence type="ECO:0000313" key="21">
    <source>
        <dbReference type="EMBL" id="KAJ3223321.1"/>
    </source>
</evidence>
<organism evidence="21 22">
    <name type="scientific">Clydaea vesicula</name>
    <dbReference type="NCBI Taxonomy" id="447962"/>
    <lineage>
        <taxon>Eukaryota</taxon>
        <taxon>Fungi</taxon>
        <taxon>Fungi incertae sedis</taxon>
        <taxon>Chytridiomycota</taxon>
        <taxon>Chytridiomycota incertae sedis</taxon>
        <taxon>Chytridiomycetes</taxon>
        <taxon>Lobulomycetales</taxon>
        <taxon>Lobulomycetaceae</taxon>
        <taxon>Clydaea</taxon>
    </lineage>
</organism>
<evidence type="ECO:0000256" key="9">
    <source>
        <dbReference type="ARBA" id="ARBA00022692"/>
    </source>
</evidence>
<evidence type="ECO:0000256" key="4">
    <source>
        <dbReference type="ARBA" id="ARBA00005093"/>
    </source>
</evidence>